<evidence type="ECO:0000256" key="2">
    <source>
        <dbReference type="ARBA" id="ARBA00022801"/>
    </source>
</evidence>
<protein>
    <recommendedName>
        <fullName evidence="7">Alpha-galactosidase</fullName>
    </recommendedName>
</protein>
<dbReference type="EMBL" id="BOMV01000136">
    <property type="protein sequence ID" value="GIF02413.1"/>
    <property type="molecule type" value="Genomic_DNA"/>
</dbReference>
<evidence type="ECO:0000256" key="1">
    <source>
        <dbReference type="ARBA" id="ARBA00009743"/>
    </source>
</evidence>
<dbReference type="InterPro" id="IPR013785">
    <property type="entry name" value="Aldolase_TIM"/>
</dbReference>
<evidence type="ECO:0000256" key="3">
    <source>
        <dbReference type="ARBA" id="ARBA00023295"/>
    </source>
</evidence>
<keyword evidence="6" id="KW-1185">Reference proteome</keyword>
<dbReference type="Gene3D" id="3.20.20.70">
    <property type="entry name" value="Aldolase class I"/>
    <property type="match status" value="1"/>
</dbReference>
<dbReference type="AlphaFoldDB" id="A0A919N2X5"/>
<comment type="caution">
    <text evidence="5">The sequence shown here is derived from an EMBL/GenBank/DDBJ whole genome shotgun (WGS) entry which is preliminary data.</text>
</comment>
<evidence type="ECO:0000256" key="4">
    <source>
        <dbReference type="SAM" id="MobiDB-lite"/>
    </source>
</evidence>
<dbReference type="Pfam" id="PF16499">
    <property type="entry name" value="Melibiase_2"/>
    <property type="match status" value="1"/>
</dbReference>
<accession>A0A919N2X5</accession>
<sequence length="117" mass="13005">MWGLNMANTCAQAYLDSVFQLFAAWGVDFVKVDDIAAPTYRQAEVEGYRLAIQRSGRPMVLSLSPGPTPLASASHVQANAHMWRIVNDLWDNFSPRRPVRPTAQLGPAPSDRRLARP</sequence>
<evidence type="ECO:0008006" key="7">
    <source>
        <dbReference type="Google" id="ProtNLM"/>
    </source>
</evidence>
<proteinExistence type="inferred from homology"/>
<keyword evidence="2" id="KW-0378">Hydrolase</keyword>
<reference evidence="5" key="1">
    <citation type="submission" date="2021-01" db="EMBL/GenBank/DDBJ databases">
        <title>Whole genome shotgun sequence of Actinoplanes rishiriensis NBRC 108556.</title>
        <authorList>
            <person name="Komaki H."/>
            <person name="Tamura T."/>
        </authorList>
    </citation>
    <scope>NUCLEOTIDE SEQUENCE</scope>
    <source>
        <strain evidence="5">NBRC 108556</strain>
    </source>
</reference>
<comment type="similarity">
    <text evidence="1">Belongs to the glycosyl hydrolase 27 family.</text>
</comment>
<dbReference type="InterPro" id="IPR017853">
    <property type="entry name" value="GH"/>
</dbReference>
<dbReference type="SUPFAM" id="SSF51445">
    <property type="entry name" value="(Trans)glycosidases"/>
    <property type="match status" value="1"/>
</dbReference>
<dbReference type="GO" id="GO:0004553">
    <property type="term" value="F:hydrolase activity, hydrolyzing O-glycosyl compounds"/>
    <property type="evidence" value="ECO:0007669"/>
    <property type="project" value="InterPro"/>
</dbReference>
<evidence type="ECO:0000313" key="5">
    <source>
        <dbReference type="EMBL" id="GIF02413.1"/>
    </source>
</evidence>
<dbReference type="PANTHER" id="PTHR11452">
    <property type="entry name" value="ALPHA-GALACTOSIDASE/ALPHA-N-ACETYLGALACTOSAMINIDASE"/>
    <property type="match status" value="1"/>
</dbReference>
<dbReference type="Proteomes" id="UP000636960">
    <property type="component" value="Unassembled WGS sequence"/>
</dbReference>
<keyword evidence="3" id="KW-0326">Glycosidase</keyword>
<name>A0A919N2X5_9ACTN</name>
<dbReference type="GO" id="GO:0005975">
    <property type="term" value="P:carbohydrate metabolic process"/>
    <property type="evidence" value="ECO:0007669"/>
    <property type="project" value="InterPro"/>
</dbReference>
<evidence type="ECO:0000313" key="6">
    <source>
        <dbReference type="Proteomes" id="UP000636960"/>
    </source>
</evidence>
<dbReference type="PANTHER" id="PTHR11452:SF42">
    <property type="entry name" value="ALPHA-GALACTOSIDASE"/>
    <property type="match status" value="1"/>
</dbReference>
<dbReference type="InterPro" id="IPR002241">
    <property type="entry name" value="Glyco_hydro_27"/>
</dbReference>
<gene>
    <name evidence="5" type="ORF">Ari01nite_98770</name>
</gene>
<feature type="region of interest" description="Disordered" evidence="4">
    <location>
        <begin position="97"/>
        <end position="117"/>
    </location>
</feature>
<organism evidence="5 6">
    <name type="scientific">Paractinoplanes rishiriensis</name>
    <dbReference type="NCBI Taxonomy" id="1050105"/>
    <lineage>
        <taxon>Bacteria</taxon>
        <taxon>Bacillati</taxon>
        <taxon>Actinomycetota</taxon>
        <taxon>Actinomycetes</taxon>
        <taxon>Micromonosporales</taxon>
        <taxon>Micromonosporaceae</taxon>
        <taxon>Paractinoplanes</taxon>
    </lineage>
</organism>